<evidence type="ECO:0000313" key="3">
    <source>
        <dbReference type="EMBL" id="EOB08425.1"/>
    </source>
</evidence>
<organism evidence="3 4">
    <name type="scientific">Anas platyrhynchos</name>
    <name type="common">Mallard</name>
    <name type="synonym">Anas boschas</name>
    <dbReference type="NCBI Taxonomy" id="8839"/>
    <lineage>
        <taxon>Eukaryota</taxon>
        <taxon>Metazoa</taxon>
        <taxon>Chordata</taxon>
        <taxon>Craniata</taxon>
        <taxon>Vertebrata</taxon>
        <taxon>Euteleostomi</taxon>
        <taxon>Archelosauria</taxon>
        <taxon>Archosauria</taxon>
        <taxon>Dinosauria</taxon>
        <taxon>Saurischia</taxon>
        <taxon>Theropoda</taxon>
        <taxon>Coelurosauria</taxon>
        <taxon>Aves</taxon>
        <taxon>Neognathae</taxon>
        <taxon>Galloanserae</taxon>
        <taxon>Anseriformes</taxon>
        <taxon>Anatidae</taxon>
        <taxon>Anatinae</taxon>
        <taxon>Anas</taxon>
    </lineage>
</organism>
<accession>R0M2W7</accession>
<keyword evidence="1" id="KW-0175">Coiled coil</keyword>
<sequence length="149" mass="16843">MSRRQLMEVEAKLKSTLAELQERSLQHEKLKESHKCLQDKQAALLRELERTKSELQDSQLKREKVSWCLADIAESKLRLQELADCLRASLEKEVDQGGSTPTPRSVPQKDDDTPLRSRTWTPAPRIPAHRTPYRAGGSVGSALKNTSGR</sequence>
<evidence type="ECO:0000256" key="1">
    <source>
        <dbReference type="SAM" id="Coils"/>
    </source>
</evidence>
<dbReference type="GO" id="GO:0051301">
    <property type="term" value="P:cell division"/>
    <property type="evidence" value="ECO:0007669"/>
    <property type="project" value="InterPro"/>
</dbReference>
<dbReference type="PANTHER" id="PTHR15347">
    <property type="entry name" value="SPERM-ASSOCIATED ANTIGEN 5"/>
    <property type="match status" value="1"/>
</dbReference>
<dbReference type="InterPro" id="IPR028728">
    <property type="entry name" value="Astrin"/>
</dbReference>
<reference evidence="4" key="1">
    <citation type="journal article" date="2013" name="Nat. Genet.">
        <title>The duck genome and transcriptome provide insight into an avian influenza virus reservoir species.</title>
        <authorList>
            <person name="Huang Y."/>
            <person name="Li Y."/>
            <person name="Burt D.W."/>
            <person name="Chen H."/>
            <person name="Zhang Y."/>
            <person name="Qian W."/>
            <person name="Kim H."/>
            <person name="Gan S."/>
            <person name="Zhao Y."/>
            <person name="Li J."/>
            <person name="Yi K."/>
            <person name="Feng H."/>
            <person name="Zhu P."/>
            <person name="Li B."/>
            <person name="Liu Q."/>
            <person name="Fairley S."/>
            <person name="Magor K.E."/>
            <person name="Du Z."/>
            <person name="Hu X."/>
            <person name="Goodman L."/>
            <person name="Tafer H."/>
            <person name="Vignal A."/>
            <person name="Lee T."/>
            <person name="Kim K.W."/>
            <person name="Sheng Z."/>
            <person name="An Y."/>
            <person name="Searle S."/>
            <person name="Herrero J."/>
            <person name="Groenen M.A."/>
            <person name="Crooijmans R.P."/>
            <person name="Faraut T."/>
            <person name="Cai Q."/>
            <person name="Webster R.G."/>
            <person name="Aldridge J.R."/>
            <person name="Warren W.C."/>
            <person name="Bartschat S."/>
            <person name="Kehr S."/>
            <person name="Marz M."/>
            <person name="Stadler P.F."/>
            <person name="Smith J."/>
            <person name="Kraus R.H."/>
            <person name="Zhao Y."/>
            <person name="Ren L."/>
            <person name="Fei J."/>
            <person name="Morisson M."/>
            <person name="Kaiser P."/>
            <person name="Griffin D.K."/>
            <person name="Rao M."/>
            <person name="Pitel F."/>
            <person name="Wang J."/>
            <person name="Li N."/>
        </authorList>
    </citation>
    <scope>NUCLEOTIDE SEQUENCE [LARGE SCALE GENOMIC DNA]</scope>
</reference>
<feature type="non-terminal residue" evidence="3">
    <location>
        <position position="149"/>
    </location>
</feature>
<feature type="coiled-coil region" evidence="1">
    <location>
        <begin position="3"/>
        <end position="61"/>
    </location>
</feature>
<evidence type="ECO:0000313" key="4">
    <source>
        <dbReference type="Proteomes" id="UP000296049"/>
    </source>
</evidence>
<dbReference type="Proteomes" id="UP000296049">
    <property type="component" value="Unassembled WGS sequence"/>
</dbReference>
<evidence type="ECO:0000256" key="2">
    <source>
        <dbReference type="SAM" id="MobiDB-lite"/>
    </source>
</evidence>
<feature type="region of interest" description="Disordered" evidence="2">
    <location>
        <begin position="92"/>
        <end position="149"/>
    </location>
</feature>
<dbReference type="AlphaFoldDB" id="R0M2W7"/>
<dbReference type="GO" id="GO:0051988">
    <property type="term" value="P:regulation of attachment of spindle microtubules to kinetochore"/>
    <property type="evidence" value="ECO:0007669"/>
    <property type="project" value="InterPro"/>
</dbReference>
<dbReference type="PANTHER" id="PTHR15347:SF1">
    <property type="entry name" value="SPERM-ASSOCIATED ANTIGEN 5"/>
    <property type="match status" value="1"/>
</dbReference>
<keyword evidence="4" id="KW-1185">Reference proteome</keyword>
<name>R0M2W7_ANAPL</name>
<dbReference type="EMBL" id="KB742447">
    <property type="protein sequence ID" value="EOB08425.1"/>
    <property type="molecule type" value="Genomic_DNA"/>
</dbReference>
<gene>
    <name evidence="3" type="ORF">Anapl_11185</name>
</gene>
<proteinExistence type="predicted"/>
<protein>
    <submittedName>
        <fullName evidence="3">Uncharacterized protein</fullName>
    </submittedName>
</protein>